<dbReference type="EMBL" id="AZBU02000008">
    <property type="protein sequence ID" value="TKR67168.1"/>
    <property type="molecule type" value="Genomic_DNA"/>
</dbReference>
<keyword evidence="2" id="KW-1185">Reference proteome</keyword>
<accession>A0A4U5MDG0</accession>
<proteinExistence type="predicted"/>
<comment type="caution">
    <text evidence="1">The sequence shown here is derived from an EMBL/GenBank/DDBJ whole genome shotgun (WGS) entry which is preliminary data.</text>
</comment>
<gene>
    <name evidence="1" type="ORF">L596_023361</name>
</gene>
<sequence>MFEHGVETFGKHGKNKGLCAMLWLKDARIWVFPKFSSTVICGPRASYGKRTRMVHSPTTNEVAGFTFVQVELAFYVFEKNWIFYKRLTK</sequence>
<dbReference type="AlphaFoldDB" id="A0A4U5MDG0"/>
<organism evidence="1 2">
    <name type="scientific">Steinernema carpocapsae</name>
    <name type="common">Entomopathogenic nematode</name>
    <dbReference type="NCBI Taxonomy" id="34508"/>
    <lineage>
        <taxon>Eukaryota</taxon>
        <taxon>Metazoa</taxon>
        <taxon>Ecdysozoa</taxon>
        <taxon>Nematoda</taxon>
        <taxon>Chromadorea</taxon>
        <taxon>Rhabditida</taxon>
        <taxon>Tylenchina</taxon>
        <taxon>Panagrolaimomorpha</taxon>
        <taxon>Strongyloidoidea</taxon>
        <taxon>Steinernematidae</taxon>
        <taxon>Steinernema</taxon>
    </lineage>
</organism>
<evidence type="ECO:0000313" key="2">
    <source>
        <dbReference type="Proteomes" id="UP000298663"/>
    </source>
</evidence>
<reference evidence="1 2" key="2">
    <citation type="journal article" date="2019" name="G3 (Bethesda)">
        <title>Hybrid Assembly of the Genome of the Entomopathogenic Nematode Steinernema carpocapsae Identifies the X-Chromosome.</title>
        <authorList>
            <person name="Serra L."/>
            <person name="Macchietto M."/>
            <person name="Macias-Munoz A."/>
            <person name="McGill C.J."/>
            <person name="Rodriguez I.M."/>
            <person name="Rodriguez B."/>
            <person name="Murad R."/>
            <person name="Mortazavi A."/>
        </authorList>
    </citation>
    <scope>NUCLEOTIDE SEQUENCE [LARGE SCALE GENOMIC DNA]</scope>
    <source>
        <strain evidence="1 2">ALL</strain>
    </source>
</reference>
<name>A0A4U5MDG0_STECR</name>
<reference evidence="1 2" key="1">
    <citation type="journal article" date="2015" name="Genome Biol.">
        <title>Comparative genomics of Steinernema reveals deeply conserved gene regulatory networks.</title>
        <authorList>
            <person name="Dillman A.R."/>
            <person name="Macchietto M."/>
            <person name="Porter C.F."/>
            <person name="Rogers A."/>
            <person name="Williams B."/>
            <person name="Antoshechkin I."/>
            <person name="Lee M.M."/>
            <person name="Goodwin Z."/>
            <person name="Lu X."/>
            <person name="Lewis E.E."/>
            <person name="Goodrich-Blair H."/>
            <person name="Stock S.P."/>
            <person name="Adams B.J."/>
            <person name="Sternberg P.W."/>
            <person name="Mortazavi A."/>
        </authorList>
    </citation>
    <scope>NUCLEOTIDE SEQUENCE [LARGE SCALE GENOMIC DNA]</scope>
    <source>
        <strain evidence="1 2">ALL</strain>
    </source>
</reference>
<dbReference type="Proteomes" id="UP000298663">
    <property type="component" value="Unassembled WGS sequence"/>
</dbReference>
<evidence type="ECO:0000313" key="1">
    <source>
        <dbReference type="EMBL" id="TKR67168.1"/>
    </source>
</evidence>
<protein>
    <submittedName>
        <fullName evidence="1">Uncharacterized protein</fullName>
    </submittedName>
</protein>